<dbReference type="Proteomes" id="UP000276301">
    <property type="component" value="Unassembled WGS sequence"/>
</dbReference>
<evidence type="ECO:0000259" key="2">
    <source>
        <dbReference type="SMART" id="SM00460"/>
    </source>
</evidence>
<evidence type="ECO:0000313" key="4">
    <source>
        <dbReference type="Proteomes" id="UP000276301"/>
    </source>
</evidence>
<dbReference type="SUPFAM" id="SSF54001">
    <property type="entry name" value="Cysteine proteinases"/>
    <property type="match status" value="1"/>
</dbReference>
<accession>A0A498CS00</accession>
<feature type="signal peptide" evidence="1">
    <location>
        <begin position="1"/>
        <end position="32"/>
    </location>
</feature>
<dbReference type="PANTHER" id="PTHR33490:SF6">
    <property type="entry name" value="SLL1049 PROTEIN"/>
    <property type="match status" value="1"/>
</dbReference>
<comment type="caution">
    <text evidence="3">The sequence shown here is derived from an EMBL/GenBank/DDBJ whole genome shotgun (WGS) entry which is preliminary data.</text>
</comment>
<gene>
    <name evidence="3" type="ORF">D4A47_05940</name>
</gene>
<evidence type="ECO:0000256" key="1">
    <source>
        <dbReference type="SAM" id="SignalP"/>
    </source>
</evidence>
<dbReference type="PROSITE" id="PS51318">
    <property type="entry name" value="TAT"/>
    <property type="match status" value="1"/>
</dbReference>
<name>A0A498CS00_9FIRM</name>
<feature type="domain" description="Transglutaminase-like" evidence="2">
    <location>
        <begin position="209"/>
        <end position="279"/>
    </location>
</feature>
<dbReference type="InterPro" id="IPR038765">
    <property type="entry name" value="Papain-like_cys_pep_sf"/>
</dbReference>
<dbReference type="Gene3D" id="3.10.620.30">
    <property type="match status" value="1"/>
</dbReference>
<dbReference type="EMBL" id="RCHT01000007">
    <property type="protein sequence ID" value="RLL12178.1"/>
    <property type="molecule type" value="Genomic_DNA"/>
</dbReference>
<keyword evidence="4" id="KW-1185">Reference proteome</keyword>
<organism evidence="3 4">
    <name type="scientific">Anaerotruncus massiliensis</name>
    <name type="common">ex Liu et al. 2021</name>
    <dbReference type="NCBI Taxonomy" id="2321404"/>
    <lineage>
        <taxon>Bacteria</taxon>
        <taxon>Bacillati</taxon>
        <taxon>Bacillota</taxon>
        <taxon>Clostridia</taxon>
        <taxon>Eubacteriales</taxon>
        <taxon>Oscillospiraceae</taxon>
        <taxon>Anaerotruncus</taxon>
    </lineage>
</organism>
<dbReference type="InterPro" id="IPR006311">
    <property type="entry name" value="TAT_signal"/>
</dbReference>
<proteinExistence type="predicted"/>
<keyword evidence="1" id="KW-0732">Signal</keyword>
<dbReference type="SMART" id="SM00460">
    <property type="entry name" value="TGc"/>
    <property type="match status" value="1"/>
</dbReference>
<feature type="chain" id="PRO_5019766932" evidence="1">
    <location>
        <begin position="33"/>
        <end position="305"/>
    </location>
</feature>
<dbReference type="InterPro" id="IPR002931">
    <property type="entry name" value="Transglutaminase-like"/>
</dbReference>
<dbReference type="AlphaFoldDB" id="A0A498CS00"/>
<reference evidence="3 4" key="1">
    <citation type="submission" date="2018-10" db="EMBL/GenBank/DDBJ databases">
        <title>Anaerotruncus faecis sp. nov., isolated from human feces.</title>
        <authorList>
            <person name="Wang Y.-J."/>
        </authorList>
    </citation>
    <scope>NUCLEOTIDE SEQUENCE [LARGE SCALE GENOMIC DNA]</scope>
    <source>
        <strain evidence="3 4">22A2-44</strain>
    </source>
</reference>
<dbReference type="PANTHER" id="PTHR33490">
    <property type="entry name" value="BLR5614 PROTEIN-RELATED"/>
    <property type="match status" value="1"/>
</dbReference>
<protein>
    <submittedName>
        <fullName evidence="3">Transglutaminase domain-containing protein</fullName>
    </submittedName>
</protein>
<dbReference type="Pfam" id="PF01841">
    <property type="entry name" value="Transglut_core"/>
    <property type="match status" value="1"/>
</dbReference>
<sequence>MFCRLRRRALRLALLPAVFLLLAALCALPADAAAPAGTYVRTPAAPGTVVHGNAKAGFDASNSSQGYIMAWYGGSADKVKVQITGGGSTYTYNLNTAGRKEVFPLTMGDGSYTVAIYERVTGNQYALAYSKQISVKLESAFLPFLYPNQYVNFSASSRTVSVAGTLAAGAADQLGVVTNIYNYVISHITYDSYKAANVQSGYLPSVDSTLAAGTGICFDYAAVMAAMLRSQQIPTRLEVGYVSGGTYHAWISTYIAEVGWVDGIIQFDGKSWKLMDPTFASNGGSSPEIMQFIGNGANYQMKYRY</sequence>
<evidence type="ECO:0000313" key="3">
    <source>
        <dbReference type="EMBL" id="RLL12178.1"/>
    </source>
</evidence>